<dbReference type="InterPro" id="IPR007219">
    <property type="entry name" value="XnlR_reg_dom"/>
</dbReference>
<dbReference type="Gene3D" id="4.10.240.10">
    <property type="entry name" value="Zn(2)-C6 fungal-type DNA-binding domain"/>
    <property type="match status" value="1"/>
</dbReference>
<organism evidence="9 10">
    <name type="scientific">Viridothelium virens</name>
    <name type="common">Speckled blister lichen</name>
    <name type="synonym">Trypethelium virens</name>
    <dbReference type="NCBI Taxonomy" id="1048519"/>
    <lineage>
        <taxon>Eukaryota</taxon>
        <taxon>Fungi</taxon>
        <taxon>Dikarya</taxon>
        <taxon>Ascomycota</taxon>
        <taxon>Pezizomycotina</taxon>
        <taxon>Dothideomycetes</taxon>
        <taxon>Dothideomycetes incertae sedis</taxon>
        <taxon>Trypetheliales</taxon>
        <taxon>Trypetheliaceae</taxon>
        <taxon>Viridothelium</taxon>
    </lineage>
</organism>
<dbReference type="AlphaFoldDB" id="A0A6A6HMN7"/>
<keyword evidence="3" id="KW-0805">Transcription regulation</keyword>
<sequence length="758" mass="85634">METPIAKRKRKAFSCYDCRRRKLKCDREHPACSRCRKAGHADTCRYGSGSNDEDEEDDNDNENEEQTVTPGTAQIHSARASLAPKTGKPILNGTSDRSNGQTKRIAQLEHRLAMLEGKSTAPAPMTGRVEPNIPSNPVSSADTKTADSTKREFMSMLRGRADQESMIFRKKGFKTQYYGSSHLATLLVHFPETRAFMKDAINKYPSLYRLQNDFRALKSKRKSKTVEPNISTHDTDLLALLPDQETVHHYLKYYFQTLDTMYHVLHGPSFWEEYTDFWKDPTRGRSGFIVIMILAIAAVRCAAAQETINYTIDSSVPREQAIHWTKVCEHWLERQSKKHLNLTVFQCHCLLIVAKRMNNIKIKETWTDTGTLLRFAMSAGFHREPSLLRGRASVFEQEMRRRLWATIMELELQASLERGMPSALSGFSFDCVPPLNLKDEDLTDKSEIPLPSEPCENFTPSAFLHAVQRSLSLRTGLTSQINDLGAQISFEDVLRFDESLHQELEAIPDWKDHTNGSENSTCPPSKLAKALFDITLRQYLLLIHNPFARRTDKNPRTAYSRVACFDAASRIIDQHADIAGSGHIVMMLGRDDVFSAAFTVCHHAYLSQIHNDMVLQHHTSTVVSLVERGLSMMEEVLVRLGKKSLPCWIVAMALSMVQSVISNDSTINYEQQAVERVIALNYRILASQESAPWDQNIPNVVTPSATGTNGSWGGSENVPTPAADMSFEWINQVDMSNWLPDNLWSLDGADAQNDLSWM</sequence>
<dbReference type="GO" id="GO:0005634">
    <property type="term" value="C:nucleus"/>
    <property type="evidence" value="ECO:0007669"/>
    <property type="project" value="TreeGrafter"/>
</dbReference>
<feature type="region of interest" description="Disordered" evidence="7">
    <location>
        <begin position="121"/>
        <end position="148"/>
    </location>
</feature>
<evidence type="ECO:0000313" key="9">
    <source>
        <dbReference type="EMBL" id="KAF2239068.1"/>
    </source>
</evidence>
<dbReference type="PANTHER" id="PTHR31944">
    <property type="entry name" value="HEME-RESPONSIVE ZINC FINGER TRANSCRIPTION FACTOR HAP1"/>
    <property type="match status" value="1"/>
</dbReference>
<reference evidence="9" key="1">
    <citation type="journal article" date="2020" name="Stud. Mycol.">
        <title>101 Dothideomycetes genomes: a test case for predicting lifestyles and emergence of pathogens.</title>
        <authorList>
            <person name="Haridas S."/>
            <person name="Albert R."/>
            <person name="Binder M."/>
            <person name="Bloem J."/>
            <person name="Labutti K."/>
            <person name="Salamov A."/>
            <person name="Andreopoulos B."/>
            <person name="Baker S."/>
            <person name="Barry K."/>
            <person name="Bills G."/>
            <person name="Bluhm B."/>
            <person name="Cannon C."/>
            <person name="Castanera R."/>
            <person name="Culley D."/>
            <person name="Daum C."/>
            <person name="Ezra D."/>
            <person name="Gonzalez J."/>
            <person name="Henrissat B."/>
            <person name="Kuo A."/>
            <person name="Liang C."/>
            <person name="Lipzen A."/>
            <person name="Lutzoni F."/>
            <person name="Magnuson J."/>
            <person name="Mondo S."/>
            <person name="Nolan M."/>
            <person name="Ohm R."/>
            <person name="Pangilinan J."/>
            <person name="Park H.-J."/>
            <person name="Ramirez L."/>
            <person name="Alfaro M."/>
            <person name="Sun H."/>
            <person name="Tritt A."/>
            <person name="Yoshinaga Y."/>
            <person name="Zwiers L.-H."/>
            <person name="Turgeon B."/>
            <person name="Goodwin S."/>
            <person name="Spatafora J."/>
            <person name="Crous P."/>
            <person name="Grigoriev I."/>
        </authorList>
    </citation>
    <scope>NUCLEOTIDE SEQUENCE</scope>
    <source>
        <strain evidence="9">Tuck. ex Michener</strain>
    </source>
</reference>
<dbReference type="PANTHER" id="PTHR31944:SF130">
    <property type="entry name" value="ZN(II)2CYS6 TRANSCRIPTION FACTO (EUROFUNG)"/>
    <property type="match status" value="1"/>
</dbReference>
<evidence type="ECO:0000256" key="6">
    <source>
        <dbReference type="ARBA" id="ARBA00023242"/>
    </source>
</evidence>
<keyword evidence="5" id="KW-0804">Transcription</keyword>
<feature type="domain" description="Zn(2)-C6 fungal-type" evidence="8">
    <location>
        <begin position="14"/>
        <end position="46"/>
    </location>
</feature>
<dbReference type="SMART" id="SM00906">
    <property type="entry name" value="Fungal_trans"/>
    <property type="match status" value="1"/>
</dbReference>
<dbReference type="GO" id="GO:0000978">
    <property type="term" value="F:RNA polymerase II cis-regulatory region sequence-specific DNA binding"/>
    <property type="evidence" value="ECO:0007669"/>
    <property type="project" value="TreeGrafter"/>
</dbReference>
<keyword evidence="2" id="KW-0862">Zinc</keyword>
<dbReference type="PROSITE" id="PS00463">
    <property type="entry name" value="ZN2_CY6_FUNGAL_1"/>
    <property type="match status" value="1"/>
</dbReference>
<dbReference type="CDD" id="cd00067">
    <property type="entry name" value="GAL4"/>
    <property type="match status" value="1"/>
</dbReference>
<dbReference type="Pfam" id="PF04082">
    <property type="entry name" value="Fungal_trans"/>
    <property type="match status" value="1"/>
</dbReference>
<dbReference type="InterPro" id="IPR036864">
    <property type="entry name" value="Zn2-C6_fun-type_DNA-bd_sf"/>
</dbReference>
<evidence type="ECO:0000256" key="5">
    <source>
        <dbReference type="ARBA" id="ARBA00023163"/>
    </source>
</evidence>
<evidence type="ECO:0000256" key="3">
    <source>
        <dbReference type="ARBA" id="ARBA00023015"/>
    </source>
</evidence>
<dbReference type="SMART" id="SM00066">
    <property type="entry name" value="GAL4"/>
    <property type="match status" value="1"/>
</dbReference>
<evidence type="ECO:0000256" key="7">
    <source>
        <dbReference type="SAM" id="MobiDB-lite"/>
    </source>
</evidence>
<dbReference type="EMBL" id="ML991773">
    <property type="protein sequence ID" value="KAF2239068.1"/>
    <property type="molecule type" value="Genomic_DNA"/>
</dbReference>
<feature type="compositionally biased region" description="Polar residues" evidence="7">
    <location>
        <begin position="92"/>
        <end position="102"/>
    </location>
</feature>
<feature type="compositionally biased region" description="Polar residues" evidence="7">
    <location>
        <begin position="133"/>
        <end position="143"/>
    </location>
</feature>
<dbReference type="OrthoDB" id="4236860at2759"/>
<dbReference type="GO" id="GO:0008270">
    <property type="term" value="F:zinc ion binding"/>
    <property type="evidence" value="ECO:0007669"/>
    <property type="project" value="InterPro"/>
</dbReference>
<dbReference type="InterPro" id="IPR001138">
    <property type="entry name" value="Zn2Cys6_DnaBD"/>
</dbReference>
<dbReference type="InterPro" id="IPR051430">
    <property type="entry name" value="Fungal_TF_Env_Response"/>
</dbReference>
<dbReference type="GO" id="GO:0006351">
    <property type="term" value="P:DNA-templated transcription"/>
    <property type="evidence" value="ECO:0007669"/>
    <property type="project" value="InterPro"/>
</dbReference>
<dbReference type="GO" id="GO:0001228">
    <property type="term" value="F:DNA-binding transcription activator activity, RNA polymerase II-specific"/>
    <property type="evidence" value="ECO:0007669"/>
    <property type="project" value="TreeGrafter"/>
</dbReference>
<feature type="compositionally biased region" description="Polar residues" evidence="7">
    <location>
        <begin position="66"/>
        <end position="75"/>
    </location>
</feature>
<name>A0A6A6HMN7_VIRVR</name>
<feature type="region of interest" description="Disordered" evidence="7">
    <location>
        <begin position="38"/>
        <end position="102"/>
    </location>
</feature>
<feature type="compositionally biased region" description="Acidic residues" evidence="7">
    <location>
        <begin position="51"/>
        <end position="65"/>
    </location>
</feature>
<dbReference type="SUPFAM" id="SSF57701">
    <property type="entry name" value="Zn2/Cys6 DNA-binding domain"/>
    <property type="match status" value="1"/>
</dbReference>
<proteinExistence type="predicted"/>
<keyword evidence="10" id="KW-1185">Reference proteome</keyword>
<gene>
    <name evidence="9" type="ORF">EV356DRAFT_161994</name>
</gene>
<accession>A0A6A6HMN7</accession>
<keyword evidence="1" id="KW-0479">Metal-binding</keyword>
<protein>
    <recommendedName>
        <fullName evidence="8">Zn(2)-C6 fungal-type domain-containing protein</fullName>
    </recommendedName>
</protein>
<dbReference type="Pfam" id="PF00172">
    <property type="entry name" value="Zn_clus"/>
    <property type="match status" value="1"/>
</dbReference>
<dbReference type="CDD" id="cd12148">
    <property type="entry name" value="fungal_TF_MHR"/>
    <property type="match status" value="1"/>
</dbReference>
<evidence type="ECO:0000259" key="8">
    <source>
        <dbReference type="PROSITE" id="PS50048"/>
    </source>
</evidence>
<evidence type="ECO:0000313" key="10">
    <source>
        <dbReference type="Proteomes" id="UP000800092"/>
    </source>
</evidence>
<evidence type="ECO:0000256" key="2">
    <source>
        <dbReference type="ARBA" id="ARBA00022833"/>
    </source>
</evidence>
<dbReference type="PROSITE" id="PS50048">
    <property type="entry name" value="ZN2_CY6_FUNGAL_2"/>
    <property type="match status" value="1"/>
</dbReference>
<dbReference type="Proteomes" id="UP000800092">
    <property type="component" value="Unassembled WGS sequence"/>
</dbReference>
<keyword evidence="6" id="KW-0539">Nucleus</keyword>
<keyword evidence="4" id="KW-0238">DNA-binding</keyword>
<evidence type="ECO:0000256" key="4">
    <source>
        <dbReference type="ARBA" id="ARBA00023125"/>
    </source>
</evidence>
<evidence type="ECO:0000256" key="1">
    <source>
        <dbReference type="ARBA" id="ARBA00022723"/>
    </source>
</evidence>